<dbReference type="AlphaFoldDB" id="A0A3P7LDV5"/>
<keyword evidence="2" id="KW-1185">Reference proteome</keyword>
<organism evidence="1 2">
    <name type="scientific">Dibothriocephalus latus</name>
    <name type="common">Fish tapeworm</name>
    <name type="synonym">Diphyllobothrium latum</name>
    <dbReference type="NCBI Taxonomy" id="60516"/>
    <lineage>
        <taxon>Eukaryota</taxon>
        <taxon>Metazoa</taxon>
        <taxon>Spiralia</taxon>
        <taxon>Lophotrochozoa</taxon>
        <taxon>Platyhelminthes</taxon>
        <taxon>Cestoda</taxon>
        <taxon>Eucestoda</taxon>
        <taxon>Diphyllobothriidea</taxon>
        <taxon>Diphyllobothriidae</taxon>
        <taxon>Dibothriocephalus</taxon>
    </lineage>
</organism>
<dbReference type="Proteomes" id="UP000281553">
    <property type="component" value="Unassembled WGS sequence"/>
</dbReference>
<gene>
    <name evidence="1" type="ORF">DILT_LOCUS4604</name>
</gene>
<name>A0A3P7LDV5_DIBLA</name>
<protein>
    <submittedName>
        <fullName evidence="1">Uncharacterized protein</fullName>
    </submittedName>
</protein>
<sequence>MTRAAHAVFTSCERNDLALPDGALGNFLGNSISHVGRTERINNSDDSEHNFRAIIKPACDKDNEIAAINELNTKCQAITTPIKIPNGGYRN</sequence>
<reference evidence="1 2" key="1">
    <citation type="submission" date="2018-11" db="EMBL/GenBank/DDBJ databases">
        <authorList>
            <consortium name="Pathogen Informatics"/>
        </authorList>
    </citation>
    <scope>NUCLEOTIDE SEQUENCE [LARGE SCALE GENOMIC DNA]</scope>
</reference>
<accession>A0A3P7LDV5</accession>
<evidence type="ECO:0000313" key="1">
    <source>
        <dbReference type="EMBL" id="VDN08773.1"/>
    </source>
</evidence>
<evidence type="ECO:0000313" key="2">
    <source>
        <dbReference type="Proteomes" id="UP000281553"/>
    </source>
</evidence>
<proteinExistence type="predicted"/>
<dbReference type="EMBL" id="UYRU01045766">
    <property type="protein sequence ID" value="VDN08773.1"/>
    <property type="molecule type" value="Genomic_DNA"/>
</dbReference>